<evidence type="ECO:0000256" key="2">
    <source>
        <dbReference type="SAM" id="SignalP"/>
    </source>
</evidence>
<dbReference type="AlphaFoldDB" id="A0A4Q7UUM2"/>
<feature type="domain" description="Glucose/Sorbosone dehydrogenase" evidence="3">
    <location>
        <begin position="63"/>
        <end position="360"/>
    </location>
</feature>
<dbReference type="Gene3D" id="2.120.10.30">
    <property type="entry name" value="TolB, C-terminal domain"/>
    <property type="match status" value="1"/>
</dbReference>
<dbReference type="InterPro" id="IPR011042">
    <property type="entry name" value="6-blade_b-propeller_TolB-like"/>
</dbReference>
<gene>
    <name evidence="4" type="ORF">EV383_1364</name>
</gene>
<feature type="region of interest" description="Disordered" evidence="1">
    <location>
        <begin position="27"/>
        <end position="53"/>
    </location>
</feature>
<feature type="compositionally biased region" description="Low complexity" evidence="1">
    <location>
        <begin position="27"/>
        <end position="47"/>
    </location>
</feature>
<dbReference type="PROSITE" id="PS51257">
    <property type="entry name" value="PROKAR_LIPOPROTEIN"/>
    <property type="match status" value="1"/>
</dbReference>
<dbReference type="Pfam" id="PF07995">
    <property type="entry name" value="GSDH"/>
    <property type="match status" value="1"/>
</dbReference>
<evidence type="ECO:0000313" key="5">
    <source>
        <dbReference type="Proteomes" id="UP000291591"/>
    </source>
</evidence>
<dbReference type="InterPro" id="IPR011041">
    <property type="entry name" value="Quinoprot_gluc/sorb_DH_b-prop"/>
</dbReference>
<proteinExistence type="predicted"/>
<feature type="signal peptide" evidence="2">
    <location>
        <begin position="1"/>
        <end position="30"/>
    </location>
</feature>
<organism evidence="4 5">
    <name type="scientific">Pseudonocardia sediminis</name>
    <dbReference type="NCBI Taxonomy" id="1397368"/>
    <lineage>
        <taxon>Bacteria</taxon>
        <taxon>Bacillati</taxon>
        <taxon>Actinomycetota</taxon>
        <taxon>Actinomycetes</taxon>
        <taxon>Pseudonocardiales</taxon>
        <taxon>Pseudonocardiaceae</taxon>
        <taxon>Pseudonocardia</taxon>
    </lineage>
</organism>
<dbReference type="RefSeq" id="WP_130289108.1">
    <property type="nucleotide sequence ID" value="NZ_SHKL01000001.1"/>
</dbReference>
<name>A0A4Q7UUM2_PSEST</name>
<sequence>MHLPLRQVVAVAGLVALLAGCGGAPAPSAAAPTGQAQSAAPAPAEQLTAQPTAGTPRAIASGLEVPWGVSFLPDGNALVTERETARILRVTPSGEVTPVGTVAGVQARGEGGLLGIAVSPGFATDRTVAAYYTSGSDNRVVALTVAPDGTVDGAAQRVLVDGINSGSVHNGGGLAFGPDGMLYIGTGEAGQRSPSQDRDDLGGKILRVTADGAPAPGNPFGTPVLSLGHRNVQGIAFGPGGRVYGAEFGQNTVDELNLITPGANYGWPDVEGVDDREGFTNPLLTWPTDEASPSGMAAAGGALWMSALRGERLWQIPLTADGAAGEPRALLDGQFGRIRAVTATPDGSALWVTTSNRDGRGSPGPDDDRIVVVPLS</sequence>
<evidence type="ECO:0000259" key="3">
    <source>
        <dbReference type="Pfam" id="PF07995"/>
    </source>
</evidence>
<keyword evidence="5" id="KW-1185">Reference proteome</keyword>
<protein>
    <submittedName>
        <fullName evidence="4">Glucose/arabinose dehydrogenase</fullName>
    </submittedName>
</protein>
<accession>A0A4Q7UUM2</accession>
<dbReference type="PANTHER" id="PTHR19328">
    <property type="entry name" value="HEDGEHOG-INTERACTING PROTEIN"/>
    <property type="match status" value="1"/>
</dbReference>
<feature type="chain" id="PRO_5020452924" evidence="2">
    <location>
        <begin position="31"/>
        <end position="376"/>
    </location>
</feature>
<dbReference type="PANTHER" id="PTHR19328:SF13">
    <property type="entry name" value="HIPL1 PROTEIN"/>
    <property type="match status" value="1"/>
</dbReference>
<dbReference type="OrthoDB" id="9770043at2"/>
<dbReference type="EMBL" id="SHKL01000001">
    <property type="protein sequence ID" value="RZT84521.1"/>
    <property type="molecule type" value="Genomic_DNA"/>
</dbReference>
<evidence type="ECO:0000256" key="1">
    <source>
        <dbReference type="SAM" id="MobiDB-lite"/>
    </source>
</evidence>
<dbReference type="Proteomes" id="UP000291591">
    <property type="component" value="Unassembled WGS sequence"/>
</dbReference>
<dbReference type="InterPro" id="IPR012938">
    <property type="entry name" value="Glc/Sorbosone_DH"/>
</dbReference>
<evidence type="ECO:0000313" key="4">
    <source>
        <dbReference type="EMBL" id="RZT84521.1"/>
    </source>
</evidence>
<dbReference type="SUPFAM" id="SSF50952">
    <property type="entry name" value="Soluble quinoprotein glucose dehydrogenase"/>
    <property type="match status" value="1"/>
</dbReference>
<reference evidence="4 5" key="1">
    <citation type="submission" date="2019-02" db="EMBL/GenBank/DDBJ databases">
        <title>Sequencing the genomes of 1000 actinobacteria strains.</title>
        <authorList>
            <person name="Klenk H.-P."/>
        </authorList>
    </citation>
    <scope>NUCLEOTIDE SEQUENCE [LARGE SCALE GENOMIC DNA]</scope>
    <source>
        <strain evidence="4 5">DSM 45779</strain>
    </source>
</reference>
<keyword evidence="2" id="KW-0732">Signal</keyword>
<comment type="caution">
    <text evidence="4">The sequence shown here is derived from an EMBL/GenBank/DDBJ whole genome shotgun (WGS) entry which is preliminary data.</text>
</comment>